<feature type="region of interest" description="Disordered" evidence="1">
    <location>
        <begin position="146"/>
        <end position="185"/>
    </location>
</feature>
<reference evidence="3" key="1">
    <citation type="journal article" date="2017" name="Nature">
        <title>The sunflower genome provides insights into oil metabolism, flowering and Asterid evolution.</title>
        <authorList>
            <person name="Badouin H."/>
            <person name="Gouzy J."/>
            <person name="Grassa C.J."/>
            <person name="Murat F."/>
            <person name="Staton S.E."/>
            <person name="Cottret L."/>
            <person name="Lelandais-Briere C."/>
            <person name="Owens G.L."/>
            <person name="Carrere S."/>
            <person name="Mayjonade B."/>
            <person name="Legrand L."/>
            <person name="Gill N."/>
            <person name="Kane N.C."/>
            <person name="Bowers J.E."/>
            <person name="Hubner S."/>
            <person name="Bellec A."/>
            <person name="Berard A."/>
            <person name="Berges H."/>
            <person name="Blanchet N."/>
            <person name="Boniface M.C."/>
            <person name="Brunel D."/>
            <person name="Catrice O."/>
            <person name="Chaidir N."/>
            <person name="Claudel C."/>
            <person name="Donnadieu C."/>
            <person name="Faraut T."/>
            <person name="Fievet G."/>
            <person name="Helmstetter N."/>
            <person name="King M."/>
            <person name="Knapp S.J."/>
            <person name="Lai Z."/>
            <person name="Le Paslier M.C."/>
            <person name="Lippi Y."/>
            <person name="Lorenzon L."/>
            <person name="Mandel J.R."/>
            <person name="Marage G."/>
            <person name="Marchand G."/>
            <person name="Marquand E."/>
            <person name="Bret-Mestries E."/>
            <person name="Morien E."/>
            <person name="Nambeesan S."/>
            <person name="Nguyen T."/>
            <person name="Pegot-Espagnet P."/>
            <person name="Pouilly N."/>
            <person name="Raftis F."/>
            <person name="Sallet E."/>
            <person name="Schiex T."/>
            <person name="Thomas J."/>
            <person name="Vandecasteele C."/>
            <person name="Vares D."/>
            <person name="Vear F."/>
            <person name="Vautrin S."/>
            <person name="Crespi M."/>
            <person name="Mangin B."/>
            <person name="Burke J.M."/>
            <person name="Salse J."/>
            <person name="Munos S."/>
            <person name="Vincourt P."/>
            <person name="Rieseberg L.H."/>
            <person name="Langlade N.B."/>
        </authorList>
    </citation>
    <scope>NUCLEOTIDE SEQUENCE [LARGE SCALE GENOMIC DNA]</scope>
    <source>
        <strain evidence="3">cv. SF193</strain>
    </source>
</reference>
<gene>
    <name evidence="2" type="ORF">HannXRQ_Chr16g0522641</name>
</gene>
<dbReference type="STRING" id="4232.A0A251S1C5"/>
<dbReference type="InParanoid" id="A0A251S1C5"/>
<keyword evidence="3" id="KW-1185">Reference proteome</keyword>
<dbReference type="Proteomes" id="UP000215914">
    <property type="component" value="Chromosome 16"/>
</dbReference>
<dbReference type="InterPro" id="IPR053057">
    <property type="entry name" value="XLG_GTP-binding"/>
</dbReference>
<dbReference type="PANTHER" id="PTHR36486">
    <property type="entry name" value="OS01G0977800 PROTEIN"/>
    <property type="match status" value="1"/>
</dbReference>
<protein>
    <submittedName>
        <fullName evidence="2">Uncharacterized protein</fullName>
    </submittedName>
</protein>
<evidence type="ECO:0000256" key="1">
    <source>
        <dbReference type="SAM" id="MobiDB-lite"/>
    </source>
</evidence>
<feature type="compositionally biased region" description="Polar residues" evidence="1">
    <location>
        <begin position="312"/>
        <end position="324"/>
    </location>
</feature>
<dbReference type="PANTHER" id="PTHR36486:SF2">
    <property type="entry name" value="OS01G0977800 PROTEIN"/>
    <property type="match status" value="1"/>
</dbReference>
<proteinExistence type="predicted"/>
<accession>A0A251S1C5</accession>
<feature type="compositionally biased region" description="Basic residues" evidence="1">
    <location>
        <begin position="165"/>
        <end position="181"/>
    </location>
</feature>
<dbReference type="OrthoDB" id="1746176at2759"/>
<evidence type="ECO:0000313" key="2">
    <source>
        <dbReference type="EMBL" id="OTF92507.1"/>
    </source>
</evidence>
<feature type="region of interest" description="Disordered" evidence="1">
    <location>
        <begin position="35"/>
        <end position="78"/>
    </location>
</feature>
<dbReference type="OMA" id="HSNICTV"/>
<evidence type="ECO:0000313" key="3">
    <source>
        <dbReference type="Proteomes" id="UP000215914"/>
    </source>
</evidence>
<feature type="compositionally biased region" description="Basic and acidic residues" evidence="1">
    <location>
        <begin position="59"/>
        <end position="73"/>
    </location>
</feature>
<name>A0A251S1C5_HELAN</name>
<dbReference type="EMBL" id="CM007905">
    <property type="protein sequence ID" value="OTF92507.1"/>
    <property type="molecule type" value="Genomic_DNA"/>
</dbReference>
<organism evidence="2 3">
    <name type="scientific">Helianthus annuus</name>
    <name type="common">Common sunflower</name>
    <dbReference type="NCBI Taxonomy" id="4232"/>
    <lineage>
        <taxon>Eukaryota</taxon>
        <taxon>Viridiplantae</taxon>
        <taxon>Streptophyta</taxon>
        <taxon>Embryophyta</taxon>
        <taxon>Tracheophyta</taxon>
        <taxon>Spermatophyta</taxon>
        <taxon>Magnoliopsida</taxon>
        <taxon>eudicotyledons</taxon>
        <taxon>Gunneridae</taxon>
        <taxon>Pentapetalae</taxon>
        <taxon>asterids</taxon>
        <taxon>campanulids</taxon>
        <taxon>Asterales</taxon>
        <taxon>Asteraceae</taxon>
        <taxon>Asteroideae</taxon>
        <taxon>Heliantheae alliance</taxon>
        <taxon>Heliantheae</taxon>
        <taxon>Helianthus</taxon>
    </lineage>
</organism>
<feature type="region of interest" description="Disordered" evidence="1">
    <location>
        <begin position="307"/>
        <end position="343"/>
    </location>
</feature>
<dbReference type="AlphaFoldDB" id="A0A251S1C5"/>
<sequence length="365" mass="40319">MSDRATLAKARRELEELYLGVPDDSVNLTFQDFAQVSQNHIPPPPGKKKKPAPPAGPVKKMDSISESTPKRDPLSSPYLAKIPSLDFSRGLEATHHHQHQKHHVVADPPVVGLPPGRNHHQVEEVGKHGYNNHGGHGYYGNGSHGHGHNAMKSPMHGHNAMKSPMHGHHGMKSSHGHGHHGHVGENSIAYDDMSVMSGMSITSMYQEKAGRRRPGIPHSNICAVCSVYIYVFRNRCLVCGRVYCRQCLNVGMGEMSEGRKCIDCLGRKFSQRYIHRAGDVGCWSTCFSGYPNGVKVQELKWAEKGPRRSGENMYSRSVMMSKSRSPLGAPRTPNRSHIVASGPPSFVTTPEYSPYATPTRHHLPF</sequence>